<sequence>MKLLVTLIIAHQHHPIKPQGIVVSSFTDESISLEWEKVQGASKYFVYVDELIIESKSNSTTIHGLTHFTFYSIQVSAYNKVEGAKSDPIIQKTKIKPGNFERYILDSTYMKGETINDPAVTNARIYVGDKYMATGTVTNGAISIYMTGVLGANYAKSVALEINGVVKPTVAVSQDGTFRYYAKNLITSTSDTVKVLLYNRANAVMETLLVDVVANNPLIQAPNIGSSVNQYVLGDGYVTGTYNTAFIVRVLDGKSSGDPTAIEGMPAIVPIELPKLTVNPVSSVTGIVSGTTENNGQVRVSVDGTAKTVLTAGETGNYSGNISGIISGSSVFVEAKVGTAYPASVTVTVPAPPGAPPTPTNLAVSAVTSTTATLSWNASAGATSYKIFQNGYTTVWKTTTAPSYALTGAAGTTWTYQVSAVNANGDSLRTDKVTVTYLP</sequence>
<accession>A0A7X0YKV6</accession>
<protein>
    <submittedName>
        <fullName evidence="3">Fibronectin type III domain-containing protein</fullName>
    </submittedName>
</protein>
<evidence type="ECO:0000256" key="1">
    <source>
        <dbReference type="ARBA" id="ARBA00022737"/>
    </source>
</evidence>
<reference evidence="3 4" key="1">
    <citation type="submission" date="2020-03" db="EMBL/GenBank/DDBJ databases">
        <title>Soil Listeria distribution.</title>
        <authorList>
            <person name="Liao J."/>
            <person name="Wiedmann M."/>
        </authorList>
    </citation>
    <scope>NUCLEOTIDE SEQUENCE [LARGE SCALE GENOMIC DNA]</scope>
    <source>
        <strain evidence="3 4">FSL L7-0360</strain>
    </source>
</reference>
<name>A0A7X0YKV6_9LIST</name>
<dbReference type="PROSITE" id="PS50853">
    <property type="entry name" value="FN3"/>
    <property type="match status" value="2"/>
</dbReference>
<organism evidence="3 4">
    <name type="scientific">Listeria booriae</name>
    <dbReference type="NCBI Taxonomy" id="1552123"/>
    <lineage>
        <taxon>Bacteria</taxon>
        <taxon>Bacillati</taxon>
        <taxon>Bacillota</taxon>
        <taxon>Bacilli</taxon>
        <taxon>Bacillales</taxon>
        <taxon>Listeriaceae</taxon>
        <taxon>Listeria</taxon>
    </lineage>
</organism>
<dbReference type="PANTHER" id="PTHR46708:SF2">
    <property type="entry name" value="FIBRONECTIN TYPE-III DOMAIN-CONTAINING PROTEIN"/>
    <property type="match status" value="1"/>
</dbReference>
<evidence type="ECO:0000313" key="3">
    <source>
        <dbReference type="EMBL" id="MBC2115683.1"/>
    </source>
</evidence>
<dbReference type="PANTHER" id="PTHR46708">
    <property type="entry name" value="TENASCIN"/>
    <property type="match status" value="1"/>
</dbReference>
<keyword evidence="1" id="KW-0677">Repeat</keyword>
<gene>
    <name evidence="3" type="ORF">HCB06_03540</name>
</gene>
<dbReference type="Gene3D" id="2.60.40.10">
    <property type="entry name" value="Immunoglobulins"/>
    <property type="match status" value="2"/>
</dbReference>
<dbReference type="SMART" id="SM00060">
    <property type="entry name" value="FN3"/>
    <property type="match status" value="2"/>
</dbReference>
<dbReference type="AlphaFoldDB" id="A0A7X0YKV6"/>
<dbReference type="InterPro" id="IPR050991">
    <property type="entry name" value="ECM_Regulatory_Proteins"/>
</dbReference>
<dbReference type="Pfam" id="PF20622">
    <property type="entry name" value="Big_15"/>
    <property type="match status" value="1"/>
</dbReference>
<dbReference type="RefSeq" id="WP_185346056.1">
    <property type="nucleotide sequence ID" value="NZ_JAAROZ010000001.1"/>
</dbReference>
<dbReference type="CDD" id="cd00063">
    <property type="entry name" value="FN3"/>
    <property type="match status" value="2"/>
</dbReference>
<dbReference type="SUPFAM" id="SSF49265">
    <property type="entry name" value="Fibronectin type III"/>
    <property type="match status" value="1"/>
</dbReference>
<proteinExistence type="predicted"/>
<dbReference type="InterPro" id="IPR046746">
    <property type="entry name" value="Big_15"/>
</dbReference>
<dbReference type="EMBL" id="JAARXI010000002">
    <property type="protein sequence ID" value="MBC2115683.1"/>
    <property type="molecule type" value="Genomic_DNA"/>
</dbReference>
<comment type="caution">
    <text evidence="3">The sequence shown here is derived from an EMBL/GenBank/DDBJ whole genome shotgun (WGS) entry which is preliminary data.</text>
</comment>
<evidence type="ECO:0000259" key="2">
    <source>
        <dbReference type="PROSITE" id="PS50853"/>
    </source>
</evidence>
<dbReference type="Pfam" id="PF00041">
    <property type="entry name" value="fn3"/>
    <property type="match status" value="2"/>
</dbReference>
<feature type="domain" description="Fibronectin type-III" evidence="2">
    <location>
        <begin position="358"/>
        <end position="439"/>
    </location>
</feature>
<feature type="domain" description="Fibronectin type-III" evidence="2">
    <location>
        <begin position="17"/>
        <end position="98"/>
    </location>
</feature>
<dbReference type="InterPro" id="IPR003961">
    <property type="entry name" value="FN3_dom"/>
</dbReference>
<dbReference type="Proteomes" id="UP000529446">
    <property type="component" value="Unassembled WGS sequence"/>
</dbReference>
<dbReference type="InterPro" id="IPR013783">
    <property type="entry name" value="Ig-like_fold"/>
</dbReference>
<dbReference type="InterPro" id="IPR036116">
    <property type="entry name" value="FN3_sf"/>
</dbReference>
<evidence type="ECO:0000313" key="4">
    <source>
        <dbReference type="Proteomes" id="UP000529446"/>
    </source>
</evidence>